<feature type="compositionally biased region" description="Low complexity" evidence="1">
    <location>
        <begin position="1"/>
        <end position="18"/>
    </location>
</feature>
<evidence type="ECO:0000256" key="1">
    <source>
        <dbReference type="SAM" id="MobiDB-lite"/>
    </source>
</evidence>
<evidence type="ECO:0000313" key="3">
    <source>
        <dbReference type="Proteomes" id="UP000256964"/>
    </source>
</evidence>
<reference evidence="2 3" key="1">
    <citation type="journal article" date="2018" name="Biotechnol. Biofuels">
        <title>Integrative visual omics of the white-rot fungus Polyporus brumalis exposes the biotechnological potential of its oxidative enzymes for delignifying raw plant biomass.</title>
        <authorList>
            <person name="Miyauchi S."/>
            <person name="Rancon A."/>
            <person name="Drula E."/>
            <person name="Hage H."/>
            <person name="Chaduli D."/>
            <person name="Favel A."/>
            <person name="Grisel S."/>
            <person name="Henrissat B."/>
            <person name="Herpoel-Gimbert I."/>
            <person name="Ruiz-Duenas F.J."/>
            <person name="Chevret D."/>
            <person name="Hainaut M."/>
            <person name="Lin J."/>
            <person name="Wang M."/>
            <person name="Pangilinan J."/>
            <person name="Lipzen A."/>
            <person name="Lesage-Meessen L."/>
            <person name="Navarro D."/>
            <person name="Riley R."/>
            <person name="Grigoriev I.V."/>
            <person name="Zhou S."/>
            <person name="Raouche S."/>
            <person name="Rosso M.N."/>
        </authorList>
    </citation>
    <scope>NUCLEOTIDE SEQUENCE [LARGE SCALE GENOMIC DNA]</scope>
    <source>
        <strain evidence="2 3">BRFM 1820</strain>
    </source>
</reference>
<feature type="compositionally biased region" description="Basic residues" evidence="1">
    <location>
        <begin position="311"/>
        <end position="323"/>
    </location>
</feature>
<keyword evidence="3" id="KW-1185">Reference proteome</keyword>
<proteinExistence type="predicted"/>
<feature type="region of interest" description="Disordered" evidence="1">
    <location>
        <begin position="1"/>
        <end position="25"/>
    </location>
</feature>
<evidence type="ECO:0000313" key="2">
    <source>
        <dbReference type="EMBL" id="RDX45955.1"/>
    </source>
</evidence>
<gene>
    <name evidence="2" type="ORF">OH76DRAFT_1420506</name>
</gene>
<name>A0A371D0B5_9APHY</name>
<protein>
    <submittedName>
        <fullName evidence="2">Uncharacterized protein</fullName>
    </submittedName>
</protein>
<dbReference type="EMBL" id="KZ857432">
    <property type="protein sequence ID" value="RDX45955.1"/>
    <property type="molecule type" value="Genomic_DNA"/>
</dbReference>
<feature type="compositionally biased region" description="Basic residues" evidence="1">
    <location>
        <begin position="289"/>
        <end position="300"/>
    </location>
</feature>
<feature type="region of interest" description="Disordered" evidence="1">
    <location>
        <begin position="236"/>
        <end position="323"/>
    </location>
</feature>
<sequence length="323" mass="35366">MLERTSSVTSNTSTGTVHTAEDEREQTFTRMLTREPTVTLEEIERNFAILTAMEAANPKPAALCRGGTLEFQAMMRQLDFDQDLERDEDPKSEVENIYRAPDPAPSLREQSVESTELQPAYDPFCFGILPGPEPVFPSASSQSYDPEPIDWMAQGMLAQPDWWSTVPGIEMLGLTPSLNPISREQSLEPAEPPSAYGLGLEFLAHPSHVCPGTPSQDWDARPLLSAAPGWGEMTQADACSAVTSRDERDGINSGPSGANLPPAEPTQPQVNLQISPDEPVDTSPSALAPHRKAPSKRTRRHIEVPEVGPVRRSKRLASKPYSK</sequence>
<dbReference type="Proteomes" id="UP000256964">
    <property type="component" value="Unassembled WGS sequence"/>
</dbReference>
<dbReference type="AlphaFoldDB" id="A0A371D0B5"/>
<organism evidence="2 3">
    <name type="scientific">Lentinus brumalis</name>
    <dbReference type="NCBI Taxonomy" id="2498619"/>
    <lineage>
        <taxon>Eukaryota</taxon>
        <taxon>Fungi</taxon>
        <taxon>Dikarya</taxon>
        <taxon>Basidiomycota</taxon>
        <taxon>Agaricomycotina</taxon>
        <taxon>Agaricomycetes</taxon>
        <taxon>Polyporales</taxon>
        <taxon>Polyporaceae</taxon>
        <taxon>Lentinus</taxon>
    </lineage>
</organism>
<accession>A0A371D0B5</accession>